<dbReference type="InterPro" id="IPR024749">
    <property type="entry name" value="Collagen-bd_put"/>
</dbReference>
<evidence type="ECO:0000313" key="4">
    <source>
        <dbReference type="Proteomes" id="UP000321907"/>
    </source>
</evidence>
<dbReference type="InterPro" id="IPR032260">
    <property type="entry name" value="DUF5060"/>
</dbReference>
<evidence type="ECO:0000259" key="1">
    <source>
        <dbReference type="Pfam" id="PF12904"/>
    </source>
</evidence>
<dbReference type="Pfam" id="PF16586">
    <property type="entry name" value="DUF5060"/>
    <property type="match status" value="1"/>
</dbReference>
<accession>A0A5C7F7Q6</accession>
<evidence type="ECO:0000259" key="2">
    <source>
        <dbReference type="Pfam" id="PF16586"/>
    </source>
</evidence>
<dbReference type="PROSITE" id="PS51257">
    <property type="entry name" value="PROKAR_LIPOPROTEIN"/>
    <property type="match status" value="1"/>
</dbReference>
<dbReference type="InterPro" id="IPR013783">
    <property type="entry name" value="Ig-like_fold"/>
</dbReference>
<comment type="caution">
    <text evidence="3">The sequence shown here is derived from an EMBL/GenBank/DDBJ whole genome shotgun (WGS) entry which is preliminary data.</text>
</comment>
<dbReference type="Gene3D" id="2.60.40.10">
    <property type="entry name" value="Immunoglobulins"/>
    <property type="match status" value="1"/>
</dbReference>
<dbReference type="OrthoDB" id="266054at2"/>
<sequence>MHHFRLLPLLFIIGLFTSCGSPDPAVTADITVAKWQKISLEFEGPETDELADVNPFTDYRLDVTFTNGDREITIPGYYAADGNAGETGADAGNVWMVNFRPDQEGSWTWKTDFRQGENIATNGSEGDAVKHEKGTGSVWVISPVGGETGRLVRNHPRYLQWAETGRYFLKGGADSPENFLAYKDFDGTYRHSNDFRDGESKTEGLHHYTAHEKDWKEGDLTWMDGKGKGMVGALNYLAAKGINSFYFLTMNINGDGRDVWPFVTHDDFTRFDCSKLDQWEMIFDYADDELGMMLHFVLQETENETLFDGGDTGPERSLYLRELIARFGHHRAVNWNLGEENGPNQWSEANGFMTNAQQAAMARFLAENDPYDNYVTVHTHPVQKERKEIIDPLLGNADFDGLSLQIHIPEECHEQTKYWIESSASAGASWIATIDEIGPWFRGLDPDDRAPYNNQDSVRALVLWGNLMAGGAGVEWYFGAHNAHNDLGMEDWRSRNRAWDWTNHAVQFFQENVPFDVMESHDELVDGEAYCFARPGEVYLVYFAFNEAAELDLSQAPGKWNLRWFNPRTGEVTTGASVSGGKKVKLVAPGESDFAALLTL</sequence>
<dbReference type="RefSeq" id="WP_147932382.1">
    <property type="nucleotide sequence ID" value="NZ_VOXD01000038.1"/>
</dbReference>
<dbReference type="Proteomes" id="UP000321907">
    <property type="component" value="Unassembled WGS sequence"/>
</dbReference>
<dbReference type="Pfam" id="PF12904">
    <property type="entry name" value="Collagen_bind_2"/>
    <property type="match status" value="1"/>
</dbReference>
<name>A0A5C7F7Q6_9BACT</name>
<evidence type="ECO:0000313" key="3">
    <source>
        <dbReference type="EMBL" id="TXF86701.1"/>
    </source>
</evidence>
<feature type="domain" description="DUF5060" evidence="2">
    <location>
        <begin position="31"/>
        <end position="114"/>
    </location>
</feature>
<dbReference type="EMBL" id="VOXD01000038">
    <property type="protein sequence ID" value="TXF86701.1"/>
    <property type="molecule type" value="Genomic_DNA"/>
</dbReference>
<dbReference type="Gene3D" id="3.20.20.80">
    <property type="entry name" value="Glycosidases"/>
    <property type="match status" value="1"/>
</dbReference>
<reference evidence="3 4" key="1">
    <citation type="submission" date="2019-08" db="EMBL/GenBank/DDBJ databases">
        <title>Lewinella sp. strain SSH13 Genome sequencing and assembly.</title>
        <authorList>
            <person name="Kim I."/>
        </authorList>
    </citation>
    <scope>NUCLEOTIDE SEQUENCE [LARGE SCALE GENOMIC DNA]</scope>
    <source>
        <strain evidence="3 4">SSH13</strain>
    </source>
</reference>
<feature type="domain" description="Putative collagen-binding" evidence="1">
    <location>
        <begin position="526"/>
        <end position="591"/>
    </location>
</feature>
<organism evidence="3 4">
    <name type="scientific">Neolewinella aurantiaca</name>
    <dbReference type="NCBI Taxonomy" id="2602767"/>
    <lineage>
        <taxon>Bacteria</taxon>
        <taxon>Pseudomonadati</taxon>
        <taxon>Bacteroidota</taxon>
        <taxon>Saprospiria</taxon>
        <taxon>Saprospirales</taxon>
        <taxon>Lewinellaceae</taxon>
        <taxon>Neolewinella</taxon>
    </lineage>
</organism>
<proteinExistence type="predicted"/>
<keyword evidence="4" id="KW-1185">Reference proteome</keyword>
<protein>
    <submittedName>
        <fullName evidence="3">DUF5060 domain-containing protein</fullName>
    </submittedName>
</protein>
<dbReference type="AlphaFoldDB" id="A0A5C7F7Q6"/>
<gene>
    <name evidence="3" type="ORF">FUA23_19160</name>
</gene>